<evidence type="ECO:0000313" key="3">
    <source>
        <dbReference type="EMBL" id="CAL1288930.1"/>
    </source>
</evidence>
<feature type="region of interest" description="Disordered" evidence="2">
    <location>
        <begin position="1"/>
        <end position="27"/>
    </location>
</feature>
<dbReference type="Gene3D" id="3.40.50.300">
    <property type="entry name" value="P-loop containing nucleotide triphosphate hydrolases"/>
    <property type="match status" value="1"/>
</dbReference>
<keyword evidence="4" id="KW-1185">Reference proteome</keyword>
<evidence type="ECO:0000256" key="2">
    <source>
        <dbReference type="SAM" id="MobiDB-lite"/>
    </source>
</evidence>
<accession>A0AAV2AZU2</accession>
<dbReference type="EMBL" id="CAXIEN010000240">
    <property type="protein sequence ID" value="CAL1288930.1"/>
    <property type="molecule type" value="Genomic_DNA"/>
</dbReference>
<evidence type="ECO:0008006" key="5">
    <source>
        <dbReference type="Google" id="ProtNLM"/>
    </source>
</evidence>
<name>A0AAV2AZU2_9ARAC</name>
<feature type="coiled-coil region" evidence="1">
    <location>
        <begin position="1209"/>
        <end position="1281"/>
    </location>
</feature>
<proteinExistence type="predicted"/>
<evidence type="ECO:0000256" key="1">
    <source>
        <dbReference type="SAM" id="Coils"/>
    </source>
</evidence>
<organism evidence="3 4">
    <name type="scientific">Larinioides sclopetarius</name>
    <dbReference type="NCBI Taxonomy" id="280406"/>
    <lineage>
        <taxon>Eukaryota</taxon>
        <taxon>Metazoa</taxon>
        <taxon>Ecdysozoa</taxon>
        <taxon>Arthropoda</taxon>
        <taxon>Chelicerata</taxon>
        <taxon>Arachnida</taxon>
        <taxon>Araneae</taxon>
        <taxon>Araneomorphae</taxon>
        <taxon>Entelegynae</taxon>
        <taxon>Araneoidea</taxon>
        <taxon>Araneidae</taxon>
        <taxon>Larinioides</taxon>
    </lineage>
</organism>
<feature type="compositionally biased region" description="Polar residues" evidence="2">
    <location>
        <begin position="15"/>
        <end position="24"/>
    </location>
</feature>
<protein>
    <recommendedName>
        <fullName evidence="5">G domain-containing protein</fullName>
    </recommendedName>
</protein>
<feature type="region of interest" description="Disordered" evidence="2">
    <location>
        <begin position="804"/>
        <end position="831"/>
    </location>
</feature>
<feature type="region of interest" description="Disordered" evidence="2">
    <location>
        <begin position="1031"/>
        <end position="1053"/>
    </location>
</feature>
<sequence length="2146" mass="241443">MVPSLISRPGRGLNLPNSNDTSAKNADEEKVDQFIKDTFDLLERGEKEIEFDDEHKDVILVLGNTGSGKSTFTQWVAGDNTKLISKETEEGTGEYIIEDHNRIGNTTLKSKTIFPELVVDAKTNAAYYDCPGFSDTQGTSHDIASTYFIKEVLEFSESLKMVFTISHPSLRKGVDRQDFMKLVRHVTDLVKDIEKFKHSIAIVATKVDNQYIKKGKDFVLVEDDKVISAIVQFLQEAKQYLEDNYRIPNLSVKETRFYENAIKFVEVLLEKEGEKYPKIGLFRRPDKPGPISDIELLQKGKHGIERIVYEKLNFSSKGNGDFGYTVSEKTKNDINEIVEEINKNLWSSLGNIAEKIQGYYRNLVDQVRDKIHLLLSGANTVDVTPSEAKEFRHKFCNGYNITSELVKKLKNLTNNEQLAVVINSTTSNLDIDIPKNDILYITNQGKYLSFLRTVSDKISSSKPWCQVFEDVETYLSGSKVVILHDVNSAAEKVNSHIQMNLKNATKAIKEEYIDKIKSLEIQNLPEKLNRDGHIILELIEEAKNGTTVEKLVNAAHYVADNLEVSLPKENLQNVSNQGKYLKFLKIISGESLSVDSVMWLSSFTDIAKYFFEAEKWYTFLNGVYNRFSEYDIQKDRQRYNVANLGDWGQLEKPQGISVTLNTFGKFLSKISNYNVSEYEAIRNLTTETTGLQIDELNHVLSLTLKHRPTVKCSGPYINVTGNFIALKETVQNLMSNSDTNNSCNNFEAQLATGKYKLFKVFALNKVFIDTDLRFAGKGISVCLIAPKWEVIGIRTIELHGADGAPHAESKAKNGANSKINGDNGAPGNPGRSGESFFGIGSTFMNGANLKVASNGGKGGRGQDGGDGVAAEPGVTAYLPHNSDPPCKDGTVRGFKCEGIKKKGGGGFVILTQINSYWTCTEKPLKIFGLPCKRGGNGGDGGKGGKGANAGELSLFEMGQTSGIRKFAVKGKDGETGKGGVAPGKGGKDGDGIIANWSHCKPKWLPYVFGSREYSEWTWKENIQSYRTCSAGRNGTDGKNPVDPQGPLPAHGISRPTNVINEYKTFLRVNINNRFEKHSLLRFLDQVNSNNDVRMLYNTLALVDEFRDLEEKFHELSVQIDFSPFYLSLLDRISEYAKRRADDPDSSENKKVLNYLYTATLGRIYNLRENSETNLIIDIRKYLNLIKENIKILKDQQTINNKANVINKYKENYKKGIDRKIEEANSLIEEHISPEIQNINEEIDDELNSLVEETIAKQKQAEKDLQKLAEKKEELVDALTTKGLFGVFHIIGGIVSFLGPVGKIAGAIIEATSTVGESLALSVQQRTLKLPPDVLSVIDTLGDQIESMRNKKIAYLNKLLDDLSEEVGKNPEKLGDMTDKTADIKDRLQKVINKKMDFKEVGVLERELKEELERKGHDLKIHSSDQKGIDASKAIGKIAQVAQFGSLLLHFYEKIKEDKDKMNAVTDAMKGMKDEIRMLCKYEKNIYDTIVPMLQEMEEHMKDIRDKLGTESPVALDVEKWQVQSTLKDLRSQMQRFTKDFKVKNSLDRSIEKLNDAMTTLIIIYDRIQSYRQQQNEANYVADISSVAANRINIKNEEFSKAINLLESKIRANIVLQQYKSALDALKQWVFPFADLYIDNPMLPSQLELDANGENLVQNAAKEIETIKQRIDTYDATLTSEEQHLECEEFSSRYTSTQPFFIWKSEELGGLISSLLSGKEVVLKADVNYSAPHKDAIKFSEIDFHFKTKNETAQPLLYETLKGFDIQAIHLGNSYYRYSEKIFLITSNSVSISYSYENDDDGIPVRFNEAYSTLKSGDLLLSPYTLWEVKLINKPNTLNYSFKDLDSYKHDTNLELSGFGRYVDMTMFRSGSRKPTTTYGNTTSPLLRSKRTGKKECNRSKNRSTRAIKEIAADDDFVTNDASKVLSSPINFLCSFFKTCFVSNMVISINRIFFGEKTSVRNQGDCSDESSGIGPKVVPNSTITDTVKADMDSVEDHWNKERIGRKSDTISSVDFKDNKSFTKSLLLNNQRNRSDNLLTVVPDLNSSLLLVDLVTRTVTGSRYKSPMDECLLSAQEVTLGKISDGVVRSESDIKRMLQHHLSENEEGKSSSWFGEVNSYAESILRFLGLMGKNDTEEYVQEVRHLFA</sequence>
<dbReference type="InterPro" id="IPR027417">
    <property type="entry name" value="P-loop_NTPase"/>
</dbReference>
<feature type="region of interest" description="Disordered" evidence="2">
    <location>
        <begin position="1872"/>
        <end position="1902"/>
    </location>
</feature>
<reference evidence="3 4" key="1">
    <citation type="submission" date="2024-04" db="EMBL/GenBank/DDBJ databases">
        <authorList>
            <person name="Rising A."/>
            <person name="Reimegard J."/>
            <person name="Sonavane S."/>
            <person name="Akerstrom W."/>
            <person name="Nylinder S."/>
            <person name="Hedman E."/>
            <person name="Kallberg Y."/>
        </authorList>
    </citation>
    <scope>NUCLEOTIDE SEQUENCE [LARGE SCALE GENOMIC DNA]</scope>
</reference>
<evidence type="ECO:0000313" key="4">
    <source>
        <dbReference type="Proteomes" id="UP001497382"/>
    </source>
</evidence>
<keyword evidence="1" id="KW-0175">Coiled coil</keyword>
<gene>
    <name evidence="3" type="ORF">LARSCL_LOCUS15644</name>
</gene>
<dbReference type="SUPFAM" id="SSF52540">
    <property type="entry name" value="P-loop containing nucleoside triphosphate hydrolases"/>
    <property type="match status" value="1"/>
</dbReference>
<dbReference type="Proteomes" id="UP001497382">
    <property type="component" value="Unassembled WGS sequence"/>
</dbReference>
<feature type="compositionally biased region" description="Polar residues" evidence="2">
    <location>
        <begin position="1872"/>
        <end position="1885"/>
    </location>
</feature>
<comment type="caution">
    <text evidence="3">The sequence shown here is derived from an EMBL/GenBank/DDBJ whole genome shotgun (WGS) entry which is preliminary data.</text>
</comment>